<keyword evidence="17" id="KW-1185">Reference proteome</keyword>
<feature type="transmembrane region" description="Helical" evidence="13">
    <location>
        <begin position="57"/>
        <end position="77"/>
    </location>
</feature>
<evidence type="ECO:0000256" key="13">
    <source>
        <dbReference type="SAM" id="Phobius"/>
    </source>
</evidence>
<evidence type="ECO:0000256" key="5">
    <source>
        <dbReference type="ARBA" id="ARBA00022679"/>
    </source>
</evidence>
<dbReference type="GO" id="GO:0006633">
    <property type="term" value="P:fatty acid biosynthetic process"/>
    <property type="evidence" value="ECO:0007669"/>
    <property type="project" value="UniProtKB-UniPathway"/>
</dbReference>
<evidence type="ECO:0000313" key="16">
    <source>
        <dbReference type="EMBL" id="KAD1326117.1"/>
    </source>
</evidence>
<evidence type="ECO:0000313" key="17">
    <source>
        <dbReference type="Proteomes" id="UP000326396"/>
    </source>
</evidence>
<organism evidence="16 17">
    <name type="scientific">Mikania micrantha</name>
    <name type="common">bitter vine</name>
    <dbReference type="NCBI Taxonomy" id="192012"/>
    <lineage>
        <taxon>Eukaryota</taxon>
        <taxon>Viridiplantae</taxon>
        <taxon>Streptophyta</taxon>
        <taxon>Embryophyta</taxon>
        <taxon>Tracheophyta</taxon>
        <taxon>Spermatophyta</taxon>
        <taxon>Magnoliopsida</taxon>
        <taxon>eudicotyledons</taxon>
        <taxon>Gunneridae</taxon>
        <taxon>Pentapetalae</taxon>
        <taxon>asterids</taxon>
        <taxon>campanulids</taxon>
        <taxon>Asterales</taxon>
        <taxon>Asteraceae</taxon>
        <taxon>Asteroideae</taxon>
        <taxon>Heliantheae alliance</taxon>
        <taxon>Eupatorieae</taxon>
        <taxon>Mikania</taxon>
    </lineage>
</organism>
<dbReference type="Gene3D" id="3.40.395.10">
    <property type="entry name" value="Adenoviral Proteinase, Chain A"/>
    <property type="match status" value="1"/>
</dbReference>
<dbReference type="EMBL" id="SZYD01000858">
    <property type="protein sequence ID" value="KAD1326117.1"/>
    <property type="molecule type" value="Genomic_DNA"/>
</dbReference>
<dbReference type="GO" id="GO:0016020">
    <property type="term" value="C:membrane"/>
    <property type="evidence" value="ECO:0007669"/>
    <property type="project" value="UniProtKB-SubCell"/>
</dbReference>
<proteinExistence type="inferred from homology"/>
<comment type="catalytic activity">
    <reaction evidence="10">
        <text>a very-long-chain acyl-CoA + malonyl-CoA + H(+) = a very-long-chain 3-oxoacyl-CoA + CO2 + CoA</text>
        <dbReference type="Rhea" id="RHEA:32727"/>
        <dbReference type="ChEBI" id="CHEBI:15378"/>
        <dbReference type="ChEBI" id="CHEBI:16526"/>
        <dbReference type="ChEBI" id="CHEBI:57287"/>
        <dbReference type="ChEBI" id="CHEBI:57384"/>
        <dbReference type="ChEBI" id="CHEBI:90725"/>
        <dbReference type="ChEBI" id="CHEBI:90736"/>
        <dbReference type="EC" id="2.3.1.199"/>
    </reaction>
</comment>
<comment type="subcellular location">
    <subcellularLocation>
        <location evidence="1">Membrane</location>
    </subcellularLocation>
</comment>
<dbReference type="SUPFAM" id="SSF54001">
    <property type="entry name" value="Cysteine proteinases"/>
    <property type="match status" value="1"/>
</dbReference>
<evidence type="ECO:0000256" key="11">
    <source>
        <dbReference type="SAM" id="Coils"/>
    </source>
</evidence>
<accession>A0A5N6LG39</accession>
<dbReference type="CDD" id="cd00831">
    <property type="entry name" value="CHS_like"/>
    <property type="match status" value="1"/>
</dbReference>
<evidence type="ECO:0000256" key="10">
    <source>
        <dbReference type="ARBA" id="ARBA00047375"/>
    </source>
</evidence>
<evidence type="ECO:0000256" key="12">
    <source>
        <dbReference type="SAM" id="MobiDB-lite"/>
    </source>
</evidence>
<keyword evidence="6 13" id="KW-0812">Transmembrane</keyword>
<comment type="pathway">
    <text evidence="2">Lipid metabolism; fatty acid biosynthesis.</text>
</comment>
<dbReference type="UniPathway" id="UPA00094"/>
<name>A0A5N6LG39_9ASTR</name>
<keyword evidence="9" id="KW-0012">Acyltransferase</keyword>
<feature type="transmembrane region" description="Helical" evidence="13">
    <location>
        <begin position="97"/>
        <end position="118"/>
    </location>
</feature>
<dbReference type="Pfam" id="PF08541">
    <property type="entry name" value="ACP_syn_III_C"/>
    <property type="match status" value="1"/>
</dbReference>
<keyword evidence="5" id="KW-0808">Transferase</keyword>
<gene>
    <name evidence="16" type="ORF">E3N88_43010</name>
</gene>
<protein>
    <recommendedName>
        <fullName evidence="4">very-long-chain 3-oxoacyl-CoA synthase</fullName>
        <ecNumber evidence="4">2.3.1.199</ecNumber>
    </recommendedName>
</protein>
<feature type="domain" description="Beta-ketoacyl-[acyl-carrier-protein] synthase III C-terminal" evidence="15">
    <location>
        <begin position="447"/>
        <end position="527"/>
    </location>
</feature>
<dbReference type="EC" id="2.3.1.199" evidence="4"/>
<sequence>MAPAGEQHLLSTEIVNRGIESAGPDAGSMTFSVRVRRRLPDFVQSVNLKYVKLGYHYLINHAIYLATVPVLVLVFGAEIGSLSREELWRKLWDSTAGYNLATVLAFFAVFVFTLSVYFMSRPRSIYLIDFACFKPTDDLKVTKEEFIELARKSGKFDEASLEFQKKILQSSGIGDETYVPKAIMSPENITTMKEGRAEASMVIFGALDELFNKTRVRPKDVGVLVVNCSIFNPTPSLSAMIINHYKMRGNILSFNLGGMGCSAGIIAVDLARDMLQANPNNVAVVVSTEMVGYNWYPGRDRSMLIPNCYIRMGCSAVLLSNRRRDYRRAKYRLEHIVRTHKGADDRYFRSVYQEEDEQRFKGLKISKDLVEIGGDALKTNITTLGPLVLPLSEQLLFFATLVKRYFSGTKGKSATNGKTDAFDVSQTIAPSSTGTKPYIPDYKLAFEHFCVHAASKTVVNELQRNLGLSDANVEPSRATLHRFGNTSSSSIWYELAYLEAKGRIKRGDRIWQLSFGSGFKCNSAVWKSVRSIKKPSSNNPWLDCLDSLIQYHNGKDDTRIKGEHGVSYFTKKWCGLQDKTKEMNLEEDFIASNDDSLNGLSASIQPRSQPMNEQEWASMIRSKVKELDSFVVDVEKFTKYNEISKNKHKTDKEGAENKLQEVHSQDAVNQEGGEIPQMVEPISQISPTILCDLIVKDLDQQDNIKKNDDKKGDGNLELVHQSQEISSTLMNDMIDAVNKVEIEIESKKAELKEDKIAIVHLQAHDEDKENTTSQETDQLSQEISHSLLCEMIDAVVKAEVEICANLEGKIFQLYQSIQSTKKGKEEEEHNEDVAAMKEDEIENYDDVDVQNGMEEHQRERDQNENVLEVQGHKDKNEEDKKEDIVQVQEMTEISPTFVGELIQTVEKVESEHNKDVKEKPKNPVDRQKRIIKVSDALRSLYRQRIVQLNVERVKIEKRISKWIFSATGQVWEILFDTSINNKFAKISFESFYPKQYIHIGVMSCWSNVLNHEEQFKSKDSTSRLFCPCNILGENNFKTRMRLNELLINLETNIESTILSSIYKSVEDVDILVVPILQDSHYYLVCFNFKNETIDVIDNMKGKMKPKQKYRVTRMTQVMLNYLENHFPSLYNKLEGVVPTK</sequence>
<evidence type="ECO:0000256" key="6">
    <source>
        <dbReference type="ARBA" id="ARBA00022692"/>
    </source>
</evidence>
<evidence type="ECO:0000256" key="8">
    <source>
        <dbReference type="ARBA" id="ARBA00023136"/>
    </source>
</evidence>
<dbReference type="OrthoDB" id="329835at2759"/>
<evidence type="ECO:0000259" key="15">
    <source>
        <dbReference type="Pfam" id="PF08541"/>
    </source>
</evidence>
<dbReference type="AlphaFoldDB" id="A0A5N6LG39"/>
<keyword evidence="8 13" id="KW-0472">Membrane</keyword>
<dbReference type="SUPFAM" id="SSF53901">
    <property type="entry name" value="Thiolase-like"/>
    <property type="match status" value="2"/>
</dbReference>
<dbReference type="InterPro" id="IPR013601">
    <property type="entry name" value="FAE1_typ3_polyketide_synth"/>
</dbReference>
<comment type="similarity">
    <text evidence="3">Belongs to the thiolase-like superfamily. Chalcone/stilbene synthases family.</text>
</comment>
<keyword evidence="7 13" id="KW-1133">Transmembrane helix</keyword>
<evidence type="ECO:0000259" key="14">
    <source>
        <dbReference type="Pfam" id="PF08392"/>
    </source>
</evidence>
<evidence type="ECO:0000256" key="1">
    <source>
        <dbReference type="ARBA" id="ARBA00004370"/>
    </source>
</evidence>
<feature type="domain" description="FAE" evidence="14">
    <location>
        <begin position="117"/>
        <end position="404"/>
    </location>
</feature>
<dbReference type="InterPro" id="IPR013747">
    <property type="entry name" value="ACP_syn_III_C"/>
</dbReference>
<evidence type="ECO:0000256" key="3">
    <source>
        <dbReference type="ARBA" id="ARBA00005531"/>
    </source>
</evidence>
<keyword evidence="11" id="KW-0175">Coiled coil</keyword>
<evidence type="ECO:0000256" key="4">
    <source>
        <dbReference type="ARBA" id="ARBA00012307"/>
    </source>
</evidence>
<dbReference type="InterPro" id="IPR038765">
    <property type="entry name" value="Papain-like_cys_pep_sf"/>
</dbReference>
<dbReference type="InterPro" id="IPR016039">
    <property type="entry name" value="Thiolase-like"/>
</dbReference>
<comment type="caution">
    <text evidence="16">The sequence shown here is derived from an EMBL/GenBank/DDBJ whole genome shotgun (WGS) entry which is preliminary data.</text>
</comment>
<feature type="coiled-coil region" evidence="11">
    <location>
        <begin position="730"/>
        <end position="757"/>
    </location>
</feature>
<dbReference type="Pfam" id="PF08392">
    <property type="entry name" value="FAE1_CUT1_RppA"/>
    <property type="match status" value="1"/>
</dbReference>
<dbReference type="FunFam" id="3.40.47.10:FF:000028">
    <property type="entry name" value="3-ketoacyl-CoA synthase"/>
    <property type="match status" value="1"/>
</dbReference>
<evidence type="ECO:0000256" key="2">
    <source>
        <dbReference type="ARBA" id="ARBA00005194"/>
    </source>
</evidence>
<feature type="region of interest" description="Disordered" evidence="12">
    <location>
        <begin position="855"/>
        <end position="882"/>
    </location>
</feature>
<feature type="compositionally biased region" description="Basic and acidic residues" evidence="12">
    <location>
        <begin position="870"/>
        <end position="882"/>
    </location>
</feature>
<dbReference type="GO" id="GO:0009922">
    <property type="term" value="F:fatty acid elongase activity"/>
    <property type="evidence" value="ECO:0007669"/>
    <property type="project" value="UniProtKB-EC"/>
</dbReference>
<evidence type="ECO:0000256" key="7">
    <source>
        <dbReference type="ARBA" id="ARBA00022989"/>
    </source>
</evidence>
<dbReference type="PANTHER" id="PTHR31561">
    <property type="entry name" value="3-KETOACYL-COA SYNTHASE"/>
    <property type="match status" value="1"/>
</dbReference>
<dbReference type="Gene3D" id="3.40.47.10">
    <property type="match status" value="1"/>
</dbReference>
<dbReference type="InterPro" id="IPR012392">
    <property type="entry name" value="3-ktacl-CoA_syn"/>
</dbReference>
<evidence type="ECO:0000256" key="9">
    <source>
        <dbReference type="ARBA" id="ARBA00023315"/>
    </source>
</evidence>
<reference evidence="16 17" key="1">
    <citation type="submission" date="2019-05" db="EMBL/GenBank/DDBJ databases">
        <title>Mikania micrantha, genome provides insights into the molecular mechanism of rapid growth.</title>
        <authorList>
            <person name="Liu B."/>
        </authorList>
    </citation>
    <scope>NUCLEOTIDE SEQUENCE [LARGE SCALE GENOMIC DNA]</scope>
    <source>
        <strain evidence="16">NLD-2019</strain>
        <tissue evidence="16">Leaf</tissue>
    </source>
</reference>
<dbReference type="Proteomes" id="UP000326396">
    <property type="component" value="Unassembled WGS sequence"/>
</dbReference>